<dbReference type="GO" id="GO:0005634">
    <property type="term" value="C:nucleus"/>
    <property type="evidence" value="ECO:0007669"/>
    <property type="project" value="EnsemblFungi"/>
</dbReference>
<dbReference type="CDD" id="cd02205">
    <property type="entry name" value="CBS_pair_SF"/>
    <property type="match status" value="3"/>
</dbReference>
<dbReference type="GO" id="GO:0031139">
    <property type="term" value="P:positive regulation of conjugation with cellular fusion"/>
    <property type="evidence" value="ECO:0007669"/>
    <property type="project" value="EnsemblFungi"/>
</dbReference>
<name>A0A1X2HD68_SYNRA</name>
<dbReference type="InterPro" id="IPR000644">
    <property type="entry name" value="CBS_dom"/>
</dbReference>
<dbReference type="GO" id="GO:0045842">
    <property type="term" value="P:positive regulation of mitotic metaphase/anaphase transition"/>
    <property type="evidence" value="ECO:0007669"/>
    <property type="project" value="EnsemblFungi"/>
</dbReference>
<accession>A0A1X2HD68</accession>
<dbReference type="PANTHER" id="PTHR13780:SF36">
    <property type="entry name" value="CBS DOMAIN-CONTAINING PROTEIN"/>
    <property type="match status" value="1"/>
</dbReference>
<keyword evidence="2 3" id="KW-0129">CBS domain</keyword>
<dbReference type="InterPro" id="IPR046342">
    <property type="entry name" value="CBS_dom_sf"/>
</dbReference>
<dbReference type="SMART" id="SM00116">
    <property type="entry name" value="CBS"/>
    <property type="match status" value="4"/>
</dbReference>
<feature type="domain" description="CBS" evidence="4">
    <location>
        <begin position="193"/>
        <end position="250"/>
    </location>
</feature>
<dbReference type="InParanoid" id="A0A1X2HD68"/>
<evidence type="ECO:0000259" key="4">
    <source>
        <dbReference type="PROSITE" id="PS51371"/>
    </source>
</evidence>
<comment type="caution">
    <text evidence="5">The sequence shown here is derived from an EMBL/GenBank/DDBJ whole genome shotgun (WGS) entry which is preliminary data.</text>
</comment>
<gene>
    <name evidence="5" type="ORF">BCR43DRAFT_563973</name>
</gene>
<feature type="domain" description="CBS" evidence="4">
    <location>
        <begin position="118"/>
        <end position="175"/>
    </location>
</feature>
<dbReference type="Pfam" id="PF00571">
    <property type="entry name" value="CBS"/>
    <property type="match status" value="4"/>
</dbReference>
<sequence length="344" mass="37562">MAHREGITVSPHDWAMIPAGSLIDEQEVITIEGSLPVEEACKILVEKNISSAPVYAPGNRQEYLGMFDYGDVIAYLLLVLLDQVPGHLQQEDASIEITDIIRRAAQGQSVPVSLASDLSQKNPFYSILPETTLLSALEEFACGTHRVSVLNPDGSIKGILSQSTVVQYLFNNQKQFPNLEATLGKTLAQLDLGETDVIGVSSDARVLDALSEMSRHGVSSVAVLSSNNVVMGNISMTDIKHVMKNLRHELLRSTAFQFVSVVRTEQGIDDGQDRLPVFDVRLETTFGFTIAKLLATRSHRVWVTDEMGRAIGVVSLTDITRVFASLAGGKVPHERRASVAQRPL</sequence>
<feature type="domain" description="CBS" evidence="4">
    <location>
        <begin position="16"/>
        <end position="83"/>
    </location>
</feature>
<evidence type="ECO:0000313" key="5">
    <source>
        <dbReference type="EMBL" id="ORY96731.1"/>
    </source>
</evidence>
<dbReference type="GO" id="GO:0005829">
    <property type="term" value="C:cytosol"/>
    <property type="evidence" value="ECO:0007669"/>
    <property type="project" value="EnsemblFungi"/>
</dbReference>
<proteinExistence type="predicted"/>
<organism evidence="5 6">
    <name type="scientific">Syncephalastrum racemosum</name>
    <name type="common">Filamentous fungus</name>
    <dbReference type="NCBI Taxonomy" id="13706"/>
    <lineage>
        <taxon>Eukaryota</taxon>
        <taxon>Fungi</taxon>
        <taxon>Fungi incertae sedis</taxon>
        <taxon>Mucoromycota</taxon>
        <taxon>Mucoromycotina</taxon>
        <taxon>Mucoromycetes</taxon>
        <taxon>Mucorales</taxon>
        <taxon>Syncephalastraceae</taxon>
        <taxon>Syncephalastrum</taxon>
    </lineage>
</organism>
<dbReference type="OMA" id="MAPTNLC"/>
<dbReference type="GO" id="GO:1900735">
    <property type="term" value="P:positive regulation of flocculation"/>
    <property type="evidence" value="ECO:0007669"/>
    <property type="project" value="EnsemblFungi"/>
</dbReference>
<protein>
    <recommendedName>
        <fullName evidence="4">CBS domain-containing protein</fullName>
    </recommendedName>
</protein>
<reference evidence="5 6" key="1">
    <citation type="submission" date="2016-07" db="EMBL/GenBank/DDBJ databases">
        <title>Pervasive Adenine N6-methylation of Active Genes in Fungi.</title>
        <authorList>
            <consortium name="DOE Joint Genome Institute"/>
            <person name="Mondo S.J."/>
            <person name="Dannebaum R.O."/>
            <person name="Kuo R.C."/>
            <person name="Labutti K."/>
            <person name="Haridas S."/>
            <person name="Kuo A."/>
            <person name="Salamov A."/>
            <person name="Ahrendt S.R."/>
            <person name="Lipzen A."/>
            <person name="Sullivan W."/>
            <person name="Andreopoulos W.B."/>
            <person name="Clum A."/>
            <person name="Lindquist E."/>
            <person name="Daum C."/>
            <person name="Ramamoorthy G.K."/>
            <person name="Gryganskyi A."/>
            <person name="Culley D."/>
            <person name="Magnuson J.K."/>
            <person name="James T.Y."/>
            <person name="O'Malley M.A."/>
            <person name="Stajich J.E."/>
            <person name="Spatafora J.W."/>
            <person name="Visel A."/>
            <person name="Grigoriev I.V."/>
        </authorList>
    </citation>
    <scope>NUCLEOTIDE SEQUENCE [LARGE SCALE GENOMIC DNA]</scope>
    <source>
        <strain evidence="5 6">NRRL 2496</strain>
    </source>
</reference>
<dbReference type="Gene3D" id="3.10.580.10">
    <property type="entry name" value="CBS-domain"/>
    <property type="match status" value="2"/>
</dbReference>
<evidence type="ECO:0000313" key="6">
    <source>
        <dbReference type="Proteomes" id="UP000242180"/>
    </source>
</evidence>
<dbReference type="GO" id="GO:2001211">
    <property type="term" value="P:negative regulation of isopentenyl diphosphate biosynthetic process, mevalonate pathway"/>
    <property type="evidence" value="ECO:0007669"/>
    <property type="project" value="EnsemblFungi"/>
</dbReference>
<keyword evidence="1" id="KW-0677">Repeat</keyword>
<keyword evidence="6" id="KW-1185">Reference proteome</keyword>
<dbReference type="PANTHER" id="PTHR13780">
    <property type="entry name" value="AMP-ACTIVATED PROTEIN KINASE, GAMMA REGULATORY SUBUNIT"/>
    <property type="match status" value="1"/>
</dbReference>
<dbReference type="EMBL" id="MCGN01000005">
    <property type="protein sequence ID" value="ORY96731.1"/>
    <property type="molecule type" value="Genomic_DNA"/>
</dbReference>
<evidence type="ECO:0000256" key="1">
    <source>
        <dbReference type="ARBA" id="ARBA00022737"/>
    </source>
</evidence>
<evidence type="ECO:0000256" key="3">
    <source>
        <dbReference type="PROSITE-ProRule" id="PRU00703"/>
    </source>
</evidence>
<dbReference type="GO" id="GO:0051286">
    <property type="term" value="C:cell tip"/>
    <property type="evidence" value="ECO:0007669"/>
    <property type="project" value="EnsemblFungi"/>
</dbReference>
<dbReference type="STRING" id="13706.A0A1X2HD68"/>
<dbReference type="GO" id="GO:0042149">
    <property type="term" value="P:cellular response to glucose starvation"/>
    <property type="evidence" value="ECO:0007669"/>
    <property type="project" value="EnsemblFungi"/>
</dbReference>
<dbReference type="FunCoup" id="A0A1X2HD68">
    <property type="interactions" value="45"/>
</dbReference>
<dbReference type="InterPro" id="IPR050511">
    <property type="entry name" value="AMPK_gamma/SDS23_families"/>
</dbReference>
<dbReference type="SUPFAM" id="SSF54631">
    <property type="entry name" value="CBS-domain pair"/>
    <property type="match status" value="2"/>
</dbReference>
<evidence type="ECO:0000256" key="2">
    <source>
        <dbReference type="ARBA" id="ARBA00023122"/>
    </source>
</evidence>
<dbReference type="GO" id="GO:1902472">
    <property type="term" value="P:regulation of mitotic cytokinesis, division site positioning"/>
    <property type="evidence" value="ECO:0007669"/>
    <property type="project" value="EnsemblFungi"/>
</dbReference>
<dbReference type="AlphaFoldDB" id="A0A1X2HD68"/>
<dbReference type="GO" id="GO:0004865">
    <property type="term" value="F:protein serine/threonine phosphatase inhibitor activity"/>
    <property type="evidence" value="ECO:0007669"/>
    <property type="project" value="EnsemblFungi"/>
</dbReference>
<dbReference type="OrthoDB" id="449052at2759"/>
<dbReference type="PROSITE" id="PS51371">
    <property type="entry name" value="CBS"/>
    <property type="match status" value="3"/>
</dbReference>
<dbReference type="Proteomes" id="UP000242180">
    <property type="component" value="Unassembled WGS sequence"/>
</dbReference>